<evidence type="ECO:0000256" key="1">
    <source>
        <dbReference type="ARBA" id="ARBA00001946"/>
    </source>
</evidence>
<dbReference type="PANTHER" id="PTHR30040">
    <property type="entry name" value="THIAMINE BIOSYNTHESIS LIPOPROTEIN APBE"/>
    <property type="match status" value="1"/>
</dbReference>
<dbReference type="Gene3D" id="3.10.520.10">
    <property type="entry name" value="ApbE-like domains"/>
    <property type="match status" value="1"/>
</dbReference>
<name>A0ABW9MA91_9FIRM</name>
<evidence type="ECO:0000256" key="10">
    <source>
        <dbReference type="ARBA" id="ARBA00048540"/>
    </source>
</evidence>
<evidence type="ECO:0000256" key="11">
    <source>
        <dbReference type="PIRNR" id="PIRNR006268"/>
    </source>
</evidence>
<dbReference type="Proteomes" id="UP001637996">
    <property type="component" value="Unassembled WGS sequence"/>
</dbReference>
<comment type="caution">
    <text evidence="13">The sequence shown here is derived from an EMBL/GenBank/DDBJ whole genome shotgun (WGS) entry which is preliminary data.</text>
</comment>
<comment type="cofactor">
    <cofactor evidence="1 12">
        <name>Mg(2+)</name>
        <dbReference type="ChEBI" id="CHEBI:18420"/>
    </cofactor>
</comment>
<evidence type="ECO:0000256" key="2">
    <source>
        <dbReference type="ARBA" id="ARBA00011955"/>
    </source>
</evidence>
<dbReference type="InterPro" id="IPR003374">
    <property type="entry name" value="ApbE-like_sf"/>
</dbReference>
<evidence type="ECO:0000313" key="13">
    <source>
        <dbReference type="EMBL" id="MFO3666099.1"/>
    </source>
</evidence>
<evidence type="ECO:0000256" key="8">
    <source>
        <dbReference type="ARBA" id="ARBA00022842"/>
    </source>
</evidence>
<gene>
    <name evidence="13" type="ORF">ACCQ41_07585</name>
</gene>
<dbReference type="SUPFAM" id="SSF143631">
    <property type="entry name" value="ApbE-like"/>
    <property type="match status" value="1"/>
</dbReference>
<organism evidence="13 14">
    <name type="scientific">Anaerococcus martiniensis</name>
    <dbReference type="NCBI Taxonomy" id="3115615"/>
    <lineage>
        <taxon>Bacteria</taxon>
        <taxon>Bacillati</taxon>
        <taxon>Bacillota</taxon>
        <taxon>Tissierellia</taxon>
        <taxon>Tissierellales</taxon>
        <taxon>Peptoniphilaceae</taxon>
        <taxon>Anaerococcus</taxon>
    </lineage>
</organism>
<keyword evidence="8 11" id="KW-0460">Magnesium</keyword>
<keyword evidence="12" id="KW-0472">Membrane</keyword>
<keyword evidence="7 11" id="KW-0274">FAD</keyword>
<feature type="signal peptide" evidence="12">
    <location>
        <begin position="1"/>
        <end position="24"/>
    </location>
</feature>
<evidence type="ECO:0000256" key="7">
    <source>
        <dbReference type="ARBA" id="ARBA00022827"/>
    </source>
</evidence>
<dbReference type="PANTHER" id="PTHR30040:SF2">
    <property type="entry name" value="FAD:PROTEIN FMN TRANSFERASE"/>
    <property type="match status" value="1"/>
</dbReference>
<evidence type="ECO:0000256" key="3">
    <source>
        <dbReference type="ARBA" id="ARBA00016337"/>
    </source>
</evidence>
<evidence type="ECO:0000256" key="9">
    <source>
        <dbReference type="ARBA" id="ARBA00031306"/>
    </source>
</evidence>
<dbReference type="Pfam" id="PF02424">
    <property type="entry name" value="ApbE"/>
    <property type="match status" value="1"/>
</dbReference>
<evidence type="ECO:0000256" key="4">
    <source>
        <dbReference type="ARBA" id="ARBA00022630"/>
    </source>
</evidence>
<comment type="catalytic activity">
    <reaction evidence="10 11 12">
        <text>L-threonyl-[protein] + FAD = FMN-L-threonyl-[protein] + AMP + H(+)</text>
        <dbReference type="Rhea" id="RHEA:36847"/>
        <dbReference type="Rhea" id="RHEA-COMP:11060"/>
        <dbReference type="Rhea" id="RHEA-COMP:11061"/>
        <dbReference type="ChEBI" id="CHEBI:15378"/>
        <dbReference type="ChEBI" id="CHEBI:30013"/>
        <dbReference type="ChEBI" id="CHEBI:57692"/>
        <dbReference type="ChEBI" id="CHEBI:74257"/>
        <dbReference type="ChEBI" id="CHEBI:456215"/>
        <dbReference type="EC" id="2.7.1.180"/>
    </reaction>
</comment>
<keyword evidence="12" id="KW-0732">Signal</keyword>
<dbReference type="EMBL" id="JBGMEI010000013">
    <property type="protein sequence ID" value="MFO3666099.1"/>
    <property type="molecule type" value="Genomic_DNA"/>
</dbReference>
<dbReference type="RefSeq" id="WP_410031744.1">
    <property type="nucleotide sequence ID" value="NZ_JBGMEI010000013.1"/>
</dbReference>
<evidence type="ECO:0000313" key="14">
    <source>
        <dbReference type="Proteomes" id="UP001637996"/>
    </source>
</evidence>
<dbReference type="PROSITE" id="PS51257">
    <property type="entry name" value="PROKAR_LIPOPROTEIN"/>
    <property type="match status" value="1"/>
</dbReference>
<sequence length="369" mass="41937">MSYKKILMALAIAVSLTSCNSKNTADQATQTATKEESTVNNTDLQKYNSVFYDYFDTVTEFLVYAKDEEEFEKYKNILEDELSKYHKFFNTYYDFEGVNNVKTINENAGKEPVEVDPAIIELLDYSKEIYDYTDGKINMALGNLIGLWHDYREEGLADEANAKIPSEEELKEAASHSDINKIEIDHEKNTVFITDPNVQIDVGAEGKGYAIKKIEEKLREAGLEHGILSIGGDDVLIGKNPDREDGLWRIAIQNPDLKSKNPYASIIGLEDTTVVTSGDYQRFYKVDGEVYHHIIDPDTNYPSKYFKSVTVVHPDIALSDALSTYLFTVDFETGLKVAEEYGADVLWIDYEDNYYMTEGYGKLEQKSEK</sequence>
<comment type="similarity">
    <text evidence="11 12">Belongs to the ApbE family.</text>
</comment>
<keyword evidence="14" id="KW-1185">Reference proteome</keyword>
<accession>A0ABW9MA91</accession>
<comment type="function">
    <text evidence="12">Flavin transferase that catalyzes the transfer of the FMN moiety of FAD and its covalent binding to the hydroxyl group of a threonine residue in a target flavoprotein.</text>
</comment>
<dbReference type="GO" id="GO:0016740">
    <property type="term" value="F:transferase activity"/>
    <property type="evidence" value="ECO:0007669"/>
    <property type="project" value="UniProtKB-KW"/>
</dbReference>
<proteinExistence type="inferred from homology"/>
<comment type="subcellular location">
    <subcellularLocation>
        <location evidence="12">Cell inner membrane</location>
        <topology evidence="12">Lipid-anchor</topology>
        <orientation evidence="12">Periplasmic side</orientation>
    </subcellularLocation>
</comment>
<protein>
    <recommendedName>
        <fullName evidence="3 11">FAD:protein FMN transferase</fullName>
        <ecNumber evidence="2 11">2.7.1.180</ecNumber>
    </recommendedName>
    <alternativeName>
        <fullName evidence="9 11">Flavin transferase</fullName>
    </alternativeName>
</protein>
<evidence type="ECO:0000256" key="6">
    <source>
        <dbReference type="ARBA" id="ARBA00022723"/>
    </source>
</evidence>
<dbReference type="EC" id="2.7.1.180" evidence="2 11"/>
<feature type="chain" id="PRO_5044987942" description="FAD:protein FMN transferase" evidence="12">
    <location>
        <begin position="25"/>
        <end position="369"/>
    </location>
</feature>
<dbReference type="InterPro" id="IPR024932">
    <property type="entry name" value="ApbE"/>
</dbReference>
<evidence type="ECO:0000256" key="12">
    <source>
        <dbReference type="RuleBase" id="RU363002"/>
    </source>
</evidence>
<keyword evidence="12" id="KW-0449">Lipoprotein</keyword>
<keyword evidence="5 11" id="KW-0808">Transferase</keyword>
<keyword evidence="4 11" id="KW-0285">Flavoprotein</keyword>
<keyword evidence="6 11" id="KW-0479">Metal-binding</keyword>
<keyword evidence="12" id="KW-1003">Cell membrane</keyword>
<keyword evidence="12" id="KW-0997">Cell inner membrane</keyword>
<evidence type="ECO:0000256" key="5">
    <source>
        <dbReference type="ARBA" id="ARBA00022679"/>
    </source>
</evidence>
<reference evidence="13 14" key="1">
    <citation type="journal article" date="2025" name="Anaerobe">
        <title>Description of Anaerococcus kampingiae sp. nov., Anaerococcus groningensis sp. nov., Anaerococcus martiniensis sp. nov., and Anaerococcus cruorum sp. nov., isolated from human clinical specimens.</title>
        <authorList>
            <person name="Boiten K.E."/>
            <person name="Meijer J."/>
            <person name="van Wezel E.M."/>
            <person name="Veloo A.C.M."/>
        </authorList>
    </citation>
    <scope>NUCLEOTIDE SEQUENCE [LARGE SCALE GENOMIC DNA]</scope>
    <source>
        <strain evidence="13 14">ENR0831</strain>
    </source>
</reference>
<dbReference type="PIRSF" id="PIRSF006268">
    <property type="entry name" value="ApbE"/>
    <property type="match status" value="1"/>
</dbReference>